<keyword evidence="2 6" id="KW-0472">Membrane</keyword>
<name>A0A8V1AGN3_CHICK</name>
<evidence type="ECO:0000313" key="7">
    <source>
        <dbReference type="Ensembl" id="ENSGALP00010040735.1"/>
    </source>
</evidence>
<dbReference type="GeneTree" id="ENSGT00390000014273"/>
<dbReference type="GO" id="GO:0016559">
    <property type="term" value="P:peroxisome fission"/>
    <property type="evidence" value="ECO:0007669"/>
    <property type="project" value="Ensembl"/>
</dbReference>
<feature type="region of interest" description="Disordered" evidence="5">
    <location>
        <begin position="1"/>
        <end position="111"/>
    </location>
</feature>
<keyword evidence="6" id="KW-1133">Transmembrane helix</keyword>
<organism evidence="7 8">
    <name type="scientific">Gallus gallus</name>
    <name type="common">Chicken</name>
    <dbReference type="NCBI Taxonomy" id="9031"/>
    <lineage>
        <taxon>Eukaryota</taxon>
        <taxon>Metazoa</taxon>
        <taxon>Chordata</taxon>
        <taxon>Craniata</taxon>
        <taxon>Vertebrata</taxon>
        <taxon>Euteleostomi</taxon>
        <taxon>Archelosauria</taxon>
        <taxon>Archosauria</taxon>
        <taxon>Dinosauria</taxon>
        <taxon>Saurischia</taxon>
        <taxon>Theropoda</taxon>
        <taxon>Coelurosauria</taxon>
        <taxon>Aves</taxon>
        <taxon>Neognathae</taxon>
        <taxon>Galloanserae</taxon>
        <taxon>Galliformes</taxon>
        <taxon>Phasianidae</taxon>
        <taxon>Phasianinae</taxon>
        <taxon>Gallus</taxon>
    </lineage>
</organism>
<reference evidence="7" key="2">
    <citation type="submission" date="2025-08" db="UniProtKB">
        <authorList>
            <consortium name="Ensembl"/>
        </authorList>
    </citation>
    <scope>IDENTIFICATION</scope>
    <source>
        <strain evidence="7">broiler</strain>
    </source>
</reference>
<comment type="subcellular location">
    <subcellularLocation>
        <location evidence="4">Peroxisome membrane</location>
    </subcellularLocation>
</comment>
<evidence type="ECO:0000256" key="5">
    <source>
        <dbReference type="SAM" id="MobiDB-lite"/>
    </source>
</evidence>
<dbReference type="GO" id="GO:0005778">
    <property type="term" value="C:peroxisomal membrane"/>
    <property type="evidence" value="ECO:0007669"/>
    <property type="project" value="UniProtKB-SubCell"/>
</dbReference>
<evidence type="ECO:0000256" key="1">
    <source>
        <dbReference type="ARBA" id="ARBA00022593"/>
    </source>
</evidence>
<dbReference type="GO" id="GO:0032991">
    <property type="term" value="C:protein-containing complex"/>
    <property type="evidence" value="ECO:0007669"/>
    <property type="project" value="Ensembl"/>
</dbReference>
<evidence type="ECO:0000313" key="8">
    <source>
        <dbReference type="Proteomes" id="UP000000539"/>
    </source>
</evidence>
<dbReference type="Proteomes" id="UP000000539">
    <property type="component" value="Chromosome 25"/>
</dbReference>
<dbReference type="GO" id="GO:0042803">
    <property type="term" value="F:protein homodimerization activity"/>
    <property type="evidence" value="ECO:0007669"/>
    <property type="project" value="Ensembl"/>
</dbReference>
<feature type="compositionally biased region" description="Low complexity" evidence="5">
    <location>
        <begin position="80"/>
        <end position="99"/>
    </location>
</feature>
<dbReference type="PANTHER" id="PTHR12652:SF7">
    <property type="entry name" value="PEROXISOMAL MEMBRANE PROTEIN 11B"/>
    <property type="match status" value="1"/>
</dbReference>
<accession>A0A8V1AGN3</accession>
<dbReference type="PANTHER" id="PTHR12652">
    <property type="entry name" value="PEROXISOMAL BIOGENESIS FACTOR 11"/>
    <property type="match status" value="1"/>
</dbReference>
<reference evidence="7" key="1">
    <citation type="submission" date="2020-11" db="EMBL/GenBank/DDBJ databases">
        <title>Gallus gallus (Chicken) genome, bGalGal1, GRCg7b, maternal haplotype autosomes + Z &amp; W.</title>
        <authorList>
            <person name="Warren W."/>
            <person name="Formenti G."/>
            <person name="Fedrigo O."/>
            <person name="Haase B."/>
            <person name="Mountcastle J."/>
            <person name="Balacco J."/>
            <person name="Tracey A."/>
            <person name="Schneider V."/>
            <person name="Okimoto R."/>
            <person name="Cheng H."/>
            <person name="Hawken R."/>
            <person name="Howe K."/>
            <person name="Jarvis E.D."/>
        </authorList>
    </citation>
    <scope>NUCLEOTIDE SEQUENCE [LARGE SCALE GENOMIC DNA]</scope>
    <source>
        <strain evidence="7">Broiler</strain>
    </source>
</reference>
<sequence>PPPARWHSSLFDPPRLPARRRKWPRAAARNRERHGDVGALQRAEPGQGAALQGRAVRVHVGRGRAAEERGEPRTAEQREAAGSAPQPGPKAAAPGQLGRRSGGGEREPSTCPTWCCASASPSATSTGPCTSPATTSCGRGRYYLFALIVNLSRDAYEIRLLMEREASGRRSKGAEEGQRGDVGLQPLGLRLQVQLRLLLHVLRGNPPLLLDVLRNACDLFIPLDKLGLYRSGPAFVGLCGLTSSVLSILTILHPWLKLKP</sequence>
<dbReference type="GO" id="GO:0044375">
    <property type="term" value="P:regulation of peroxisome size"/>
    <property type="evidence" value="ECO:0007669"/>
    <property type="project" value="Ensembl"/>
</dbReference>
<dbReference type="GO" id="GO:0005654">
    <property type="term" value="C:nucleoplasm"/>
    <property type="evidence" value="ECO:0007669"/>
    <property type="project" value="Ensembl"/>
</dbReference>
<keyword evidence="3" id="KW-0576">Peroxisome</keyword>
<protein>
    <submittedName>
        <fullName evidence="7">Peroxisomal biosis factor 11 beta</fullName>
    </submittedName>
</protein>
<proteinExistence type="predicted"/>
<dbReference type="InterPro" id="IPR008733">
    <property type="entry name" value="PEX11"/>
</dbReference>
<gene>
    <name evidence="7" type="primary">PEX11B</name>
</gene>
<feature type="compositionally biased region" description="Basic and acidic residues" evidence="5">
    <location>
        <begin position="64"/>
        <end position="79"/>
    </location>
</feature>
<evidence type="ECO:0000256" key="3">
    <source>
        <dbReference type="ARBA" id="ARBA00023140"/>
    </source>
</evidence>
<dbReference type="Ensembl" id="ENSGALT00010066487.1">
    <property type="protein sequence ID" value="ENSGALP00010040735.1"/>
    <property type="gene ID" value="ENSGALG00010027423.1"/>
</dbReference>
<reference evidence="7" key="3">
    <citation type="submission" date="2025-09" db="UniProtKB">
        <authorList>
            <consortium name="Ensembl"/>
        </authorList>
    </citation>
    <scope>IDENTIFICATION</scope>
    <source>
        <strain evidence="7">broiler</strain>
    </source>
</reference>
<keyword evidence="8" id="KW-1185">Reference proteome</keyword>
<feature type="transmembrane region" description="Helical" evidence="6">
    <location>
        <begin position="235"/>
        <end position="256"/>
    </location>
</feature>
<keyword evidence="6" id="KW-0812">Transmembrane</keyword>
<keyword evidence="1" id="KW-0962">Peroxisome biogenesis</keyword>
<dbReference type="OrthoDB" id="411017at2759"/>
<dbReference type="AlphaFoldDB" id="A0A8V1AGN3"/>
<evidence type="ECO:0000256" key="4">
    <source>
        <dbReference type="ARBA" id="ARBA00046271"/>
    </source>
</evidence>
<evidence type="ECO:0000256" key="6">
    <source>
        <dbReference type="SAM" id="Phobius"/>
    </source>
</evidence>
<evidence type="ECO:0000256" key="2">
    <source>
        <dbReference type="ARBA" id="ARBA00023136"/>
    </source>
</evidence>
<dbReference type="Pfam" id="PF05648">
    <property type="entry name" value="PEX11"/>
    <property type="match status" value="1"/>
</dbReference>